<dbReference type="Proteomes" id="UP000596742">
    <property type="component" value="Unassembled WGS sequence"/>
</dbReference>
<evidence type="ECO:0000313" key="1">
    <source>
        <dbReference type="EMBL" id="VDI48297.1"/>
    </source>
</evidence>
<evidence type="ECO:0000313" key="2">
    <source>
        <dbReference type="Proteomes" id="UP000596742"/>
    </source>
</evidence>
<dbReference type="InterPro" id="IPR036705">
    <property type="entry name" value="Ribosyl_crysJ1_sf"/>
</dbReference>
<organism evidence="1 2">
    <name type="scientific">Mytilus galloprovincialis</name>
    <name type="common">Mediterranean mussel</name>
    <dbReference type="NCBI Taxonomy" id="29158"/>
    <lineage>
        <taxon>Eukaryota</taxon>
        <taxon>Metazoa</taxon>
        <taxon>Spiralia</taxon>
        <taxon>Lophotrochozoa</taxon>
        <taxon>Mollusca</taxon>
        <taxon>Bivalvia</taxon>
        <taxon>Autobranchia</taxon>
        <taxon>Pteriomorphia</taxon>
        <taxon>Mytilida</taxon>
        <taxon>Mytiloidea</taxon>
        <taxon>Mytilidae</taxon>
        <taxon>Mytilinae</taxon>
        <taxon>Mytilus</taxon>
    </lineage>
</organism>
<dbReference type="AlphaFoldDB" id="A0A8B6FDE2"/>
<protein>
    <submittedName>
        <fullName evidence="1">Uncharacterized protein</fullName>
    </submittedName>
</protein>
<comment type="caution">
    <text evidence="1">The sequence shown here is derived from an EMBL/GenBank/DDBJ whole genome shotgun (WGS) entry which is preliminary data.</text>
</comment>
<dbReference type="PANTHER" id="PTHR21301">
    <property type="entry name" value="REVERSE TRANSCRIPTASE"/>
    <property type="match status" value="1"/>
</dbReference>
<accession>A0A8B6FDE2</accession>
<dbReference type="InterPro" id="IPR005502">
    <property type="entry name" value="Ribosyl_crysJ1"/>
</dbReference>
<dbReference type="OrthoDB" id="524326at2759"/>
<gene>
    <name evidence="1" type="ORF">MGAL_10B089894</name>
</gene>
<dbReference type="SUPFAM" id="SSF101478">
    <property type="entry name" value="ADP-ribosylglycohydrolase"/>
    <property type="match status" value="1"/>
</dbReference>
<dbReference type="EMBL" id="UYJE01006709">
    <property type="protein sequence ID" value="VDI48297.1"/>
    <property type="molecule type" value="Genomic_DNA"/>
</dbReference>
<dbReference type="PANTHER" id="PTHR21301:SF10">
    <property type="entry name" value="REVERSE TRANSCRIPTASE DOMAIN-CONTAINING PROTEIN"/>
    <property type="match status" value="1"/>
</dbReference>
<proteinExistence type="predicted"/>
<sequence length="680" mass="77694">MLTAKIGRTVSSLVTVVLLSRVHVMQTPRIVRNQHTTEQKSEVLSISMNIQKSKEEALWGMFIADALAMPVHWYYNPDDIKDGYGGWLTGYREPEKKHPSSILTLSAVGGSGRSGWGSKTKPVIGHVILHNKLKYWTSGDQSVHYHQGMKAGDSTLNSLTALECLKTMSRVDPNTTIPSRDLRGMVLEDYVQFMTTPGTHNDTYAESFHRSFFKDWVLENQPPKTAEDLLVWTENRFKSKSGHSDSQLIVIGALVPAVPWVVHYADKPEDDCVKATIDIIKLTHPEESLIPYIEIYARLLHRVLNGKDLTEEVKNFIGHKKLGGAPKRKTVETLLEKAKEGTFRNQSETSNRVDPKIINLSNRKIDSDEMKVLNKGLKYTPTPPADTDTLSVDIKEFCRKLRLKNHFGDKESKTADESIVRNKSTFTPEKGKNKDLDLYINHLSNFPLIPKPQDKVKNNLPFKQQQALYRLQKDESIIIKEADKGGALVIMDRIYYRDKIQEQLNDKQYYRELNDNMEKKTKRNINKLISKFPHCTTEKEVDYLTKFEVKTSNFYGLPKIHKSKEVETAVQQQNCAYIEINSPKDLKFRPIVAGPQCPTHRLSHFIDLILKPLCQYVPSFIRDNFDFLNHLPAEVKEDAILKEMDDYCEVFEFLRNGNASDESIQTIGEGKITDPNTESL</sequence>
<keyword evidence="2" id="KW-1185">Reference proteome</keyword>
<reference evidence="1" key="1">
    <citation type="submission" date="2018-11" db="EMBL/GenBank/DDBJ databases">
        <authorList>
            <person name="Alioto T."/>
            <person name="Alioto T."/>
        </authorList>
    </citation>
    <scope>NUCLEOTIDE SEQUENCE</scope>
</reference>
<name>A0A8B6FDE2_MYTGA</name>
<dbReference type="Gene3D" id="1.10.4080.10">
    <property type="entry name" value="ADP-ribosylation/Crystallin J1"/>
    <property type="match status" value="1"/>
</dbReference>
<dbReference type="Pfam" id="PF03747">
    <property type="entry name" value="ADP_ribosyl_GH"/>
    <property type="match status" value="1"/>
</dbReference>